<organism evidence="1 2">
    <name type="scientific">Asaia krungthepensis NRIC 0535</name>
    <dbReference type="NCBI Taxonomy" id="1307925"/>
    <lineage>
        <taxon>Bacteria</taxon>
        <taxon>Pseudomonadati</taxon>
        <taxon>Pseudomonadota</taxon>
        <taxon>Alphaproteobacteria</taxon>
        <taxon>Acetobacterales</taxon>
        <taxon>Acetobacteraceae</taxon>
        <taxon>Asaia</taxon>
    </lineage>
</organism>
<dbReference type="EMBL" id="BAPV01000010">
    <property type="protein sequence ID" value="GBQ88288.1"/>
    <property type="molecule type" value="Genomic_DNA"/>
</dbReference>
<dbReference type="RefSeq" id="WP_264815338.1">
    <property type="nucleotide sequence ID" value="NZ_BAPV01000010.1"/>
</dbReference>
<protein>
    <recommendedName>
        <fullName evidence="3">Phage protein</fullName>
    </recommendedName>
</protein>
<reference evidence="1" key="1">
    <citation type="submission" date="2013-04" db="EMBL/GenBank/DDBJ databases">
        <title>The genome sequencing project of 58 acetic acid bacteria.</title>
        <authorList>
            <person name="Okamoto-Kainuma A."/>
            <person name="Ishikawa M."/>
            <person name="Umino S."/>
            <person name="Koizumi Y."/>
            <person name="Shiwa Y."/>
            <person name="Yoshikawa H."/>
            <person name="Matsutani M."/>
            <person name="Matsushita K."/>
        </authorList>
    </citation>
    <scope>NUCLEOTIDE SEQUENCE</scope>
    <source>
        <strain evidence="1">NRIC 0535</strain>
    </source>
</reference>
<name>A0ABQ0Q2J5_9PROT</name>
<sequence length="288" mass="30026">MALLDVETTLGAIGQFDRAAPVMLGTMVLSGPEVPDELVIGGHQALVVHRVIGGGRVIDSLGNDPARLILSGRFIGPLATRRARQIEVMREKAQALAFSVADLSARVWIAAFSWSYQARGAICPYRLVLEREMAPPGRGEDRSDNIALNVRGGLSSLGVILGDMAEAGWTGTNALSGLAGQVMPVAQNLGAGGNVARAQAALEKANGLLQSGMSVSRMTTVAACIQTPLSIAGSDLAQMRDESGMALDEGVIADTHDFVNLAQNASIEFMGVEGGSHVARAQALLQES</sequence>
<dbReference type="Proteomes" id="UP001062776">
    <property type="component" value="Unassembled WGS sequence"/>
</dbReference>
<gene>
    <name evidence="1" type="ORF">AA0535_1504</name>
</gene>
<keyword evidence="2" id="KW-1185">Reference proteome</keyword>
<proteinExistence type="predicted"/>
<evidence type="ECO:0000313" key="1">
    <source>
        <dbReference type="EMBL" id="GBQ88288.1"/>
    </source>
</evidence>
<comment type="caution">
    <text evidence="1">The sequence shown here is derived from an EMBL/GenBank/DDBJ whole genome shotgun (WGS) entry which is preliminary data.</text>
</comment>
<accession>A0ABQ0Q2J5</accession>
<evidence type="ECO:0008006" key="3">
    <source>
        <dbReference type="Google" id="ProtNLM"/>
    </source>
</evidence>
<evidence type="ECO:0000313" key="2">
    <source>
        <dbReference type="Proteomes" id="UP001062776"/>
    </source>
</evidence>